<dbReference type="GO" id="GO:0009297">
    <property type="term" value="P:pilus assembly"/>
    <property type="evidence" value="ECO:0007669"/>
    <property type="project" value="InterPro"/>
</dbReference>
<dbReference type="SUPFAM" id="SSF52540">
    <property type="entry name" value="P-loop containing nucleoside triphosphate hydrolases"/>
    <property type="match status" value="1"/>
</dbReference>
<feature type="region of interest" description="Disordered" evidence="6">
    <location>
        <begin position="165"/>
        <end position="184"/>
    </location>
</feature>
<keyword evidence="5" id="KW-0067">ATP-binding</keyword>
<keyword evidence="4" id="KW-0547">Nucleotide-binding</keyword>
<name>A0A934SQ94_9BURK</name>
<dbReference type="InterPro" id="IPR013374">
    <property type="entry name" value="ATPase_typ4_pilus-assembl_PilB"/>
</dbReference>
<dbReference type="GO" id="GO:0005737">
    <property type="term" value="C:cytoplasm"/>
    <property type="evidence" value="ECO:0007669"/>
    <property type="project" value="UniProtKB-SubCell"/>
</dbReference>
<dbReference type="GO" id="GO:0016887">
    <property type="term" value="F:ATP hydrolysis activity"/>
    <property type="evidence" value="ECO:0007669"/>
    <property type="project" value="InterPro"/>
</dbReference>
<evidence type="ECO:0000259" key="7">
    <source>
        <dbReference type="PROSITE" id="PS00662"/>
    </source>
</evidence>
<comment type="similarity">
    <text evidence="2">Belongs to the GSP E family.</text>
</comment>
<dbReference type="Proteomes" id="UP000622890">
    <property type="component" value="Unassembled WGS sequence"/>
</dbReference>
<dbReference type="Gene3D" id="3.30.450.90">
    <property type="match status" value="1"/>
</dbReference>
<evidence type="ECO:0000256" key="6">
    <source>
        <dbReference type="SAM" id="MobiDB-lite"/>
    </source>
</evidence>
<proteinExistence type="inferred from homology"/>
<feature type="compositionally biased region" description="Acidic residues" evidence="6">
    <location>
        <begin position="165"/>
        <end position="177"/>
    </location>
</feature>
<dbReference type="EMBL" id="JAEPBG010000001">
    <property type="protein sequence ID" value="MBK4733520.1"/>
    <property type="molecule type" value="Genomic_DNA"/>
</dbReference>
<comment type="subcellular location">
    <subcellularLocation>
        <location evidence="1">Cytoplasm</location>
    </subcellularLocation>
</comment>
<dbReference type="PROSITE" id="PS00662">
    <property type="entry name" value="T2SP_E"/>
    <property type="match status" value="1"/>
</dbReference>
<evidence type="ECO:0000313" key="9">
    <source>
        <dbReference type="Proteomes" id="UP000622890"/>
    </source>
</evidence>
<organism evidence="8 9">
    <name type="scientific">Noviherbaspirillum pedocola</name>
    <dbReference type="NCBI Taxonomy" id="2801341"/>
    <lineage>
        <taxon>Bacteria</taxon>
        <taxon>Pseudomonadati</taxon>
        <taxon>Pseudomonadota</taxon>
        <taxon>Betaproteobacteria</taxon>
        <taxon>Burkholderiales</taxon>
        <taxon>Oxalobacteraceae</taxon>
        <taxon>Noviherbaspirillum</taxon>
    </lineage>
</organism>
<protein>
    <submittedName>
        <fullName evidence="8">Type IV-A pilus assembly ATPase PilB</fullName>
    </submittedName>
</protein>
<dbReference type="InterPro" id="IPR007831">
    <property type="entry name" value="T2SS_GspE_N"/>
</dbReference>
<dbReference type="AlphaFoldDB" id="A0A934SQ94"/>
<keyword evidence="3" id="KW-0963">Cytoplasm</keyword>
<dbReference type="FunFam" id="3.40.50.300:FF:000398">
    <property type="entry name" value="Type IV pilus assembly ATPase PilB"/>
    <property type="match status" value="1"/>
</dbReference>
<dbReference type="GO" id="GO:0005524">
    <property type="term" value="F:ATP binding"/>
    <property type="evidence" value="ECO:0007669"/>
    <property type="project" value="UniProtKB-KW"/>
</dbReference>
<dbReference type="NCBIfam" id="TIGR02538">
    <property type="entry name" value="type_IV_pilB"/>
    <property type="match status" value="1"/>
</dbReference>
<dbReference type="PANTHER" id="PTHR30258">
    <property type="entry name" value="TYPE II SECRETION SYSTEM PROTEIN GSPE-RELATED"/>
    <property type="match status" value="1"/>
</dbReference>
<dbReference type="Gene3D" id="3.30.300.160">
    <property type="entry name" value="Type II secretion system, protein E, N-terminal domain"/>
    <property type="match status" value="1"/>
</dbReference>
<sequence>MAATSPNTVSSTPVSGLARSLLAAGRISAEQAETCSRKAQAEKVSQIDVLLQEKAIDSKSLAAFCSETFGYPLLDFSAVNPATLPEKAIDPKLMQSLRVIALARRGNRLSVALSDPTNSAALEQIKFQTELTVEPVIVDHQQLLRIVERLDQDANQNLQELIGDDLEGVDLSEEEPSPGDGAATAEIDDAPVVRFLQKILIDAINMGASDLHFEPFEKYYQIRFRVDGVLREVAQPPLAIKEKLASRIKVISKLDISEKRVPQDGRMKLALSKTRSIDFRVSTLPTLHGEKIVMRILDATQAQLGIDALGYDPDQKALLMDAIQRPYGMVLVTGPTGSGKTVSLYTCLNILNQPGINISTAEDPAEINLPGINQVNVNERAGLTFPIALKAFLRQDPDIIMVGEIRDLETADIAIKAAQTGHMVFSTLHTNDAPSTLTRLMNMGVAPFNIASSVIMITAQRLARRLCSCKQPTEIPEEALLEAGFREEEIDGAWVPYRAVGCERCSGSGYKGRVGIYQVMPISEAIEKIILSHGTALEIEAQARRDGVRTLREAGLAKVMQGLTSLEEVLGCTNS</sequence>
<evidence type="ECO:0000256" key="5">
    <source>
        <dbReference type="ARBA" id="ARBA00022840"/>
    </source>
</evidence>
<dbReference type="PANTHER" id="PTHR30258:SF1">
    <property type="entry name" value="PROTEIN TRANSPORT PROTEIN HOFB HOMOLOG"/>
    <property type="match status" value="1"/>
</dbReference>
<reference evidence="8" key="1">
    <citation type="submission" date="2021-01" db="EMBL/GenBank/DDBJ databases">
        <title>Genome sequence of strain Noviherbaspirillum sp. DKR-6.</title>
        <authorList>
            <person name="Chaudhary D.K."/>
        </authorList>
    </citation>
    <scope>NUCLEOTIDE SEQUENCE</scope>
    <source>
        <strain evidence="8">DKR-6</strain>
    </source>
</reference>
<dbReference type="CDD" id="cd01129">
    <property type="entry name" value="PulE-GspE-like"/>
    <property type="match status" value="1"/>
</dbReference>
<dbReference type="Pfam" id="PF00437">
    <property type="entry name" value="T2SSE"/>
    <property type="match status" value="1"/>
</dbReference>
<feature type="domain" description="Bacterial type II secretion system protein E" evidence="7">
    <location>
        <begin position="393"/>
        <end position="407"/>
    </location>
</feature>
<dbReference type="Gene3D" id="3.40.50.300">
    <property type="entry name" value="P-loop containing nucleotide triphosphate hydrolases"/>
    <property type="match status" value="1"/>
</dbReference>
<dbReference type="RefSeq" id="WP_200590270.1">
    <property type="nucleotide sequence ID" value="NZ_JAEPBG010000001.1"/>
</dbReference>
<dbReference type="FunFam" id="3.30.450.90:FF:000001">
    <property type="entry name" value="Type II secretion system ATPase GspE"/>
    <property type="match status" value="1"/>
</dbReference>
<accession>A0A934SQ94</accession>
<evidence type="ECO:0000313" key="8">
    <source>
        <dbReference type="EMBL" id="MBK4733520.1"/>
    </source>
</evidence>
<comment type="caution">
    <text evidence="8">The sequence shown here is derived from an EMBL/GenBank/DDBJ whole genome shotgun (WGS) entry which is preliminary data.</text>
</comment>
<dbReference type="InterPro" id="IPR037257">
    <property type="entry name" value="T2SS_E_N_sf"/>
</dbReference>
<gene>
    <name evidence="8" type="primary">pilB</name>
    <name evidence="8" type="ORF">JJB74_02715</name>
</gene>
<dbReference type="InterPro" id="IPR027417">
    <property type="entry name" value="P-loop_NTPase"/>
</dbReference>
<dbReference type="Pfam" id="PF05157">
    <property type="entry name" value="MshEN"/>
    <property type="match status" value="1"/>
</dbReference>
<evidence type="ECO:0000256" key="3">
    <source>
        <dbReference type="ARBA" id="ARBA00022490"/>
    </source>
</evidence>
<keyword evidence="9" id="KW-1185">Reference proteome</keyword>
<evidence type="ECO:0000256" key="2">
    <source>
        <dbReference type="ARBA" id="ARBA00006611"/>
    </source>
</evidence>
<evidence type="ECO:0000256" key="1">
    <source>
        <dbReference type="ARBA" id="ARBA00004496"/>
    </source>
</evidence>
<dbReference type="GO" id="GO:0005886">
    <property type="term" value="C:plasma membrane"/>
    <property type="evidence" value="ECO:0007669"/>
    <property type="project" value="TreeGrafter"/>
</dbReference>
<dbReference type="InterPro" id="IPR001482">
    <property type="entry name" value="T2SS/T4SS_dom"/>
</dbReference>
<dbReference type="SUPFAM" id="SSF160246">
    <property type="entry name" value="EspE N-terminal domain-like"/>
    <property type="match status" value="1"/>
</dbReference>
<evidence type="ECO:0000256" key="4">
    <source>
        <dbReference type="ARBA" id="ARBA00022741"/>
    </source>
</evidence>